<dbReference type="GO" id="GO:0046872">
    <property type="term" value="F:metal ion binding"/>
    <property type="evidence" value="ECO:0007669"/>
    <property type="project" value="UniProtKB-KW"/>
</dbReference>
<evidence type="ECO:0000259" key="3">
    <source>
        <dbReference type="Pfam" id="PF13359"/>
    </source>
</evidence>
<dbReference type="EMBL" id="JAIWYP010000008">
    <property type="protein sequence ID" value="KAH3785762.1"/>
    <property type="molecule type" value="Genomic_DNA"/>
</dbReference>
<evidence type="ECO:0000313" key="4">
    <source>
        <dbReference type="EMBL" id="KAH3785762.1"/>
    </source>
</evidence>
<reference evidence="4" key="1">
    <citation type="journal article" date="2019" name="bioRxiv">
        <title>The Genome of the Zebra Mussel, Dreissena polymorpha: A Resource for Invasive Species Research.</title>
        <authorList>
            <person name="McCartney M.A."/>
            <person name="Auch B."/>
            <person name="Kono T."/>
            <person name="Mallez S."/>
            <person name="Zhang Y."/>
            <person name="Obille A."/>
            <person name="Becker A."/>
            <person name="Abrahante J.E."/>
            <person name="Garbe J."/>
            <person name="Badalamenti J.P."/>
            <person name="Herman A."/>
            <person name="Mangelson H."/>
            <person name="Liachko I."/>
            <person name="Sullivan S."/>
            <person name="Sone E.D."/>
            <person name="Koren S."/>
            <person name="Silverstein K.A.T."/>
            <person name="Beckman K.B."/>
            <person name="Gohl D.M."/>
        </authorList>
    </citation>
    <scope>NUCLEOTIDE SEQUENCE</scope>
    <source>
        <strain evidence="4">Duluth1</strain>
        <tissue evidence="4">Whole animal</tissue>
    </source>
</reference>
<organism evidence="4 5">
    <name type="scientific">Dreissena polymorpha</name>
    <name type="common">Zebra mussel</name>
    <name type="synonym">Mytilus polymorpha</name>
    <dbReference type="NCBI Taxonomy" id="45954"/>
    <lineage>
        <taxon>Eukaryota</taxon>
        <taxon>Metazoa</taxon>
        <taxon>Spiralia</taxon>
        <taxon>Lophotrochozoa</taxon>
        <taxon>Mollusca</taxon>
        <taxon>Bivalvia</taxon>
        <taxon>Autobranchia</taxon>
        <taxon>Heteroconchia</taxon>
        <taxon>Euheterodonta</taxon>
        <taxon>Imparidentia</taxon>
        <taxon>Neoheterodontei</taxon>
        <taxon>Myida</taxon>
        <taxon>Dreissenoidea</taxon>
        <taxon>Dreissenidae</taxon>
        <taxon>Dreissena</taxon>
    </lineage>
</organism>
<proteinExistence type="predicted"/>
<comment type="caution">
    <text evidence="4">The sequence shown here is derived from an EMBL/GenBank/DDBJ whole genome shotgun (WGS) entry which is preliminary data.</text>
</comment>
<keyword evidence="5" id="KW-1185">Reference proteome</keyword>
<name>A0A9D4EXK0_DREPO</name>
<keyword evidence="2" id="KW-0479">Metal-binding</keyword>
<dbReference type="Pfam" id="PF13359">
    <property type="entry name" value="DDE_Tnp_4"/>
    <property type="match status" value="1"/>
</dbReference>
<dbReference type="Proteomes" id="UP000828390">
    <property type="component" value="Unassembled WGS sequence"/>
</dbReference>
<evidence type="ECO:0000313" key="5">
    <source>
        <dbReference type="Proteomes" id="UP000828390"/>
    </source>
</evidence>
<gene>
    <name evidence="4" type="ORF">DPMN_163855</name>
</gene>
<dbReference type="InterPro" id="IPR027806">
    <property type="entry name" value="HARBI1_dom"/>
</dbReference>
<accession>A0A9D4EXK0</accession>
<sequence length="117" mass="13016">MPLITASVLRYITGASMCLFQLTHELEIHAQMPSFMPRGSKQLPADLANSSRLVTKVRLVVEAANARIKRCKYLDHILPTNQVPYIDDYIESVCSLCNKFISPLSANCESSEDVLCA</sequence>
<evidence type="ECO:0000256" key="2">
    <source>
        <dbReference type="ARBA" id="ARBA00022723"/>
    </source>
</evidence>
<protein>
    <recommendedName>
        <fullName evidence="3">DDE Tnp4 domain-containing protein</fullName>
    </recommendedName>
</protein>
<dbReference type="AlphaFoldDB" id="A0A9D4EXK0"/>
<reference evidence="4" key="2">
    <citation type="submission" date="2020-11" db="EMBL/GenBank/DDBJ databases">
        <authorList>
            <person name="McCartney M.A."/>
            <person name="Auch B."/>
            <person name="Kono T."/>
            <person name="Mallez S."/>
            <person name="Becker A."/>
            <person name="Gohl D.M."/>
            <person name="Silverstein K.A.T."/>
            <person name="Koren S."/>
            <person name="Bechman K.B."/>
            <person name="Herman A."/>
            <person name="Abrahante J.E."/>
            <person name="Garbe J."/>
        </authorList>
    </citation>
    <scope>NUCLEOTIDE SEQUENCE</scope>
    <source>
        <strain evidence="4">Duluth1</strain>
        <tissue evidence="4">Whole animal</tissue>
    </source>
</reference>
<feature type="domain" description="DDE Tnp4" evidence="3">
    <location>
        <begin position="32"/>
        <end position="98"/>
    </location>
</feature>
<comment type="cofactor">
    <cofactor evidence="1">
        <name>a divalent metal cation</name>
        <dbReference type="ChEBI" id="CHEBI:60240"/>
    </cofactor>
</comment>
<evidence type="ECO:0000256" key="1">
    <source>
        <dbReference type="ARBA" id="ARBA00001968"/>
    </source>
</evidence>